<dbReference type="EMBL" id="JAENHL010000006">
    <property type="protein sequence ID" value="MBK1866875.1"/>
    <property type="molecule type" value="Genomic_DNA"/>
</dbReference>
<evidence type="ECO:0000313" key="2">
    <source>
        <dbReference type="Proteomes" id="UP000616151"/>
    </source>
</evidence>
<organism evidence="1 2">
    <name type="scientific">Taklimakanibacter albus</name>
    <dbReference type="NCBI Taxonomy" id="2800327"/>
    <lineage>
        <taxon>Bacteria</taxon>
        <taxon>Pseudomonadati</taxon>
        <taxon>Pseudomonadota</taxon>
        <taxon>Alphaproteobacteria</taxon>
        <taxon>Hyphomicrobiales</taxon>
        <taxon>Aestuariivirgaceae</taxon>
        <taxon>Taklimakanibacter</taxon>
    </lineage>
</organism>
<sequence length="248" mass="26321">MDLILRQSTSRPRFVMALCVFVILAVSGAYLWMAAGGTLAGIVSVLCGPSANAGFMPLLAMWLAMTLAMMTPSAVPMIATYLDIAEAAAAKQMTIVPPLVLAAGYGAIWLVFALAAALAQWGLLEAGYSGAFEGRWAGIVLLGAGAYQFTSLKHACLSKCRMPMPYFMAHWTDRPLGVFRMGLAQGLNCFGCCWALMLLGFAAGLMNIVWMGFIGVVMVLEKTLPQPKALTYGIGLGLVGAGLYVMFI</sequence>
<evidence type="ECO:0000313" key="1">
    <source>
        <dbReference type="EMBL" id="MBK1866875.1"/>
    </source>
</evidence>
<proteinExistence type="predicted"/>
<dbReference type="Proteomes" id="UP000616151">
    <property type="component" value="Unassembled WGS sequence"/>
</dbReference>
<protein>
    <submittedName>
        <fullName evidence="1">DUF2182 domain-containing protein</fullName>
    </submittedName>
</protein>
<gene>
    <name evidence="1" type="ORF">JHL16_10960</name>
</gene>
<keyword evidence="2" id="KW-1185">Reference proteome</keyword>
<accession>A0ACC5R2K8</accession>
<reference evidence="1" key="1">
    <citation type="submission" date="2021-01" db="EMBL/GenBank/DDBJ databases">
        <authorList>
            <person name="Sun Q."/>
        </authorList>
    </citation>
    <scope>NUCLEOTIDE SEQUENCE</scope>
    <source>
        <strain evidence="1">YIM B02566</strain>
    </source>
</reference>
<name>A0ACC5R2K8_9HYPH</name>
<comment type="caution">
    <text evidence="1">The sequence shown here is derived from an EMBL/GenBank/DDBJ whole genome shotgun (WGS) entry which is preliminary data.</text>
</comment>